<dbReference type="Proteomes" id="UP000298324">
    <property type="component" value="Unassembled WGS sequence"/>
</dbReference>
<dbReference type="Gene3D" id="2.30.42.10">
    <property type="match status" value="1"/>
</dbReference>
<organism evidence="3 4">
    <name type="scientific">Pelotomaculum schinkii</name>
    <dbReference type="NCBI Taxonomy" id="78350"/>
    <lineage>
        <taxon>Bacteria</taxon>
        <taxon>Bacillati</taxon>
        <taxon>Bacillota</taxon>
        <taxon>Clostridia</taxon>
        <taxon>Eubacteriales</taxon>
        <taxon>Desulfotomaculaceae</taxon>
        <taxon>Pelotomaculum</taxon>
    </lineage>
</organism>
<dbReference type="PROSITE" id="PS51494">
    <property type="entry name" value="SPOIVB"/>
    <property type="match status" value="1"/>
</dbReference>
<dbReference type="Pfam" id="PF05580">
    <property type="entry name" value="Peptidase_S55"/>
    <property type="match status" value="1"/>
</dbReference>
<name>A0A4Y7RCH3_9FIRM</name>
<dbReference type="InterPro" id="IPR008763">
    <property type="entry name" value="Peptidase_S55"/>
</dbReference>
<dbReference type="SUPFAM" id="SSF50156">
    <property type="entry name" value="PDZ domain-like"/>
    <property type="match status" value="1"/>
</dbReference>
<protein>
    <submittedName>
        <fullName evidence="3">SpoIVB peptidase</fullName>
        <ecNumber evidence="3">3.4.21.116</ecNumber>
    </submittedName>
</protein>
<evidence type="ECO:0000313" key="3">
    <source>
        <dbReference type="EMBL" id="TEB06674.1"/>
    </source>
</evidence>
<comment type="caution">
    <text evidence="3">The sequence shown here is derived from an EMBL/GenBank/DDBJ whole genome shotgun (WGS) entry which is preliminary data.</text>
</comment>
<dbReference type="InterPro" id="IPR036034">
    <property type="entry name" value="PDZ_sf"/>
</dbReference>
<dbReference type="RefSeq" id="WP_282432411.1">
    <property type="nucleotide sequence ID" value="NZ_QFGA01000001.1"/>
</dbReference>
<keyword evidence="3" id="KW-0378">Hydrolase</keyword>
<evidence type="ECO:0000313" key="4">
    <source>
        <dbReference type="Proteomes" id="UP000298324"/>
    </source>
</evidence>
<dbReference type="InterPro" id="IPR001478">
    <property type="entry name" value="PDZ"/>
</dbReference>
<dbReference type="InterPro" id="IPR014219">
    <property type="entry name" value="SpoIVB"/>
</dbReference>
<dbReference type="EMBL" id="QFGA01000001">
    <property type="protein sequence ID" value="TEB06674.1"/>
    <property type="molecule type" value="Genomic_DNA"/>
</dbReference>
<feature type="domain" description="Peptidase S55" evidence="2">
    <location>
        <begin position="197"/>
        <end position="436"/>
    </location>
</feature>
<proteinExistence type="predicted"/>
<evidence type="ECO:0000259" key="2">
    <source>
        <dbReference type="PROSITE" id="PS51494"/>
    </source>
</evidence>
<dbReference type="EC" id="3.4.21.116" evidence="3"/>
<keyword evidence="4" id="KW-1185">Reference proteome</keyword>
<dbReference type="AlphaFoldDB" id="A0A4Y7RCH3"/>
<reference evidence="3 4" key="1">
    <citation type="journal article" date="2018" name="Environ. Microbiol.">
        <title>Novel energy conservation strategies and behaviour of Pelotomaculum schinkii driving syntrophic propionate catabolism.</title>
        <authorList>
            <person name="Hidalgo-Ahumada C.A.P."/>
            <person name="Nobu M.K."/>
            <person name="Narihiro T."/>
            <person name="Tamaki H."/>
            <person name="Liu W.T."/>
            <person name="Kamagata Y."/>
            <person name="Stams A.J.M."/>
            <person name="Imachi H."/>
            <person name="Sousa D.Z."/>
        </authorList>
    </citation>
    <scope>NUCLEOTIDE SEQUENCE [LARGE SCALE GENOMIC DNA]</scope>
    <source>
        <strain evidence="3 4">HH</strain>
    </source>
</reference>
<gene>
    <name evidence="3" type="primary">spoIVB</name>
    <name evidence="3" type="ORF">Psch_00206</name>
</gene>
<accession>A0A4Y7RCH3</accession>
<dbReference type="PROSITE" id="PS50106">
    <property type="entry name" value="PDZ"/>
    <property type="match status" value="1"/>
</dbReference>
<dbReference type="GO" id="GO:0016787">
    <property type="term" value="F:hydrolase activity"/>
    <property type="evidence" value="ECO:0007669"/>
    <property type="project" value="UniProtKB-KW"/>
</dbReference>
<evidence type="ECO:0000259" key="1">
    <source>
        <dbReference type="PROSITE" id="PS50106"/>
    </source>
</evidence>
<dbReference type="SMART" id="SM00228">
    <property type="entry name" value="PDZ"/>
    <property type="match status" value="1"/>
</dbReference>
<feature type="domain" description="PDZ" evidence="1">
    <location>
        <begin position="111"/>
        <end position="196"/>
    </location>
</feature>
<sequence>MKGKTCGYICGILIFLSIMLTYQVQGTLLPPEKHLVSVGQPLNFKFPAPLEKGLKMEIVNSESNALQESVIEGDFISGSNPVALNPGRLKLRLSLYGVVPVRDMLVSVAPEIRVVPGGQSIGVLIHARGIIVAGTYDVVTQDNQRINPASQAGIQKGDVILKIDGLEVGSDSQFRDIVARTGAAGKSMAVEVKRGKETFSTTLNPVLCKETSDYRVGLMIRDSAAGVGTITFYEPGSKSYGALGHIITDVNTKHPVDLQDGKIVGASVQGIAKGKRGQPGEKIGILQGDKLLSGTINRNTRLGIFGNLQKPLENPVFTEPIPVAMTSQIHEGPAEILTVLSGDKVEKFSVEILKINPQVRQDGKALVLKITDERLLDQTGGIIQGMSGSPIIQEERLVGAVTHVFVNDPTRGYGVSAEWMLEESGLLDDSGQVIKEPAA</sequence>
<dbReference type="Pfam" id="PF13180">
    <property type="entry name" value="PDZ_2"/>
    <property type="match status" value="1"/>
</dbReference>
<dbReference type="NCBIfam" id="TIGR02860">
    <property type="entry name" value="spore_IV_B"/>
    <property type="match status" value="1"/>
</dbReference>